<dbReference type="OrthoDB" id="9802328at2"/>
<dbReference type="Gene3D" id="3.90.1150.10">
    <property type="entry name" value="Aspartate Aminotransferase, domain 1"/>
    <property type="match status" value="2"/>
</dbReference>
<comment type="similarity">
    <text evidence="1">Belongs to the class-I pyridoxal-phosphate-dependent aminotransferase family.</text>
</comment>
<dbReference type="Pfam" id="PF00155">
    <property type="entry name" value="Aminotran_1_2"/>
    <property type="match status" value="1"/>
</dbReference>
<dbReference type="InterPro" id="IPR004838">
    <property type="entry name" value="NHTrfase_class1_PyrdxlP-BS"/>
</dbReference>
<dbReference type="NCBIfam" id="NF005305">
    <property type="entry name" value="PRK06836.1"/>
    <property type="match status" value="1"/>
</dbReference>
<proteinExistence type="inferred from homology"/>
<keyword evidence="1 3" id="KW-0032">Aminotransferase</keyword>
<dbReference type="InterPro" id="IPR004839">
    <property type="entry name" value="Aminotransferase_I/II_large"/>
</dbReference>
<dbReference type="EC" id="2.6.1.-" evidence="1"/>
<evidence type="ECO:0000256" key="1">
    <source>
        <dbReference type="RuleBase" id="RU000481"/>
    </source>
</evidence>
<accession>A0A173YPQ9</accession>
<organism evidence="3 4">
    <name type="scientific">Clostridium disporicum</name>
    <dbReference type="NCBI Taxonomy" id="84024"/>
    <lineage>
        <taxon>Bacteria</taxon>
        <taxon>Bacillati</taxon>
        <taxon>Bacillota</taxon>
        <taxon>Clostridia</taxon>
        <taxon>Eubacteriales</taxon>
        <taxon>Clostridiaceae</taxon>
        <taxon>Clostridium</taxon>
    </lineage>
</organism>
<dbReference type="CDD" id="cd00609">
    <property type="entry name" value="AAT_like"/>
    <property type="match status" value="1"/>
</dbReference>
<sequence>MISKKMKTMVENSSTIRAMFEEGKRLSSIYGEENIFDYSIGNPNVEPPNEIKDIIIKILNEEKPNTVHGYMNNSGYEDVREAIARNIKEKNSIELNYENIVMTCGAAGGLNIILKSLLNPGDEVIVFAPFFGEYINYVKNFDGKVKVISADTNSFQLNLKELKNEISQNTKAIIINSPNNPSGVIYSEDTIQQLSNILREKEEEFKQDIYLISDEPYREIVYDNAKVPCVLKYYDNSFIGYSYSKSLSLPGERIGYVVVNPKINGFKEIVSSLNIANRILGFVNAPSLFQKVIKESLNLEVDAEIYKKNRDLLYNHLISIGFECMKPEGAFYLFPKAPINDDVKFCEEAKKFNILAVPGKTFGCPGYFRLSYCISYEKIKKSLKAFDNLMEKYKK</sequence>
<dbReference type="RefSeq" id="WP_042393834.1">
    <property type="nucleotide sequence ID" value="NZ_CYZV01000003.1"/>
</dbReference>
<keyword evidence="1 3" id="KW-0808">Transferase</keyword>
<dbReference type="AlphaFoldDB" id="A0A173YPQ9"/>
<dbReference type="SUPFAM" id="SSF53383">
    <property type="entry name" value="PLP-dependent transferases"/>
    <property type="match status" value="1"/>
</dbReference>
<dbReference type="Proteomes" id="UP000095558">
    <property type="component" value="Unassembled WGS sequence"/>
</dbReference>
<dbReference type="EMBL" id="CYZV01000003">
    <property type="protein sequence ID" value="CUN64778.1"/>
    <property type="molecule type" value="Genomic_DNA"/>
</dbReference>
<dbReference type="GO" id="GO:0008483">
    <property type="term" value="F:transaminase activity"/>
    <property type="evidence" value="ECO:0007669"/>
    <property type="project" value="UniProtKB-KW"/>
</dbReference>
<protein>
    <recommendedName>
        <fullName evidence="1">Aminotransferase</fullName>
        <ecNumber evidence="1">2.6.1.-</ecNumber>
    </recommendedName>
</protein>
<evidence type="ECO:0000313" key="3">
    <source>
        <dbReference type="EMBL" id="CUN64778.1"/>
    </source>
</evidence>
<evidence type="ECO:0000259" key="2">
    <source>
        <dbReference type="Pfam" id="PF00155"/>
    </source>
</evidence>
<reference evidence="3 4" key="1">
    <citation type="submission" date="2015-09" db="EMBL/GenBank/DDBJ databases">
        <authorList>
            <consortium name="Pathogen Informatics"/>
        </authorList>
    </citation>
    <scope>NUCLEOTIDE SEQUENCE [LARGE SCALE GENOMIC DNA]</scope>
    <source>
        <strain evidence="3 4">2789STDY5834855</strain>
    </source>
</reference>
<dbReference type="PROSITE" id="PS00105">
    <property type="entry name" value="AA_TRANSFER_CLASS_1"/>
    <property type="match status" value="1"/>
</dbReference>
<dbReference type="GO" id="GO:0030170">
    <property type="term" value="F:pyridoxal phosphate binding"/>
    <property type="evidence" value="ECO:0007669"/>
    <property type="project" value="InterPro"/>
</dbReference>
<dbReference type="PANTHER" id="PTHR42691:SF1">
    <property type="entry name" value="ASPARTATE AMINOTRANSFERASE YHDR-RELATED"/>
    <property type="match status" value="1"/>
</dbReference>
<gene>
    <name evidence="3" type="primary">aspC_2</name>
    <name evidence="3" type="ORF">ERS852470_00395</name>
</gene>
<evidence type="ECO:0000313" key="4">
    <source>
        <dbReference type="Proteomes" id="UP000095558"/>
    </source>
</evidence>
<dbReference type="GeneID" id="83010420"/>
<dbReference type="PANTHER" id="PTHR42691">
    <property type="entry name" value="ASPARTATE AMINOTRANSFERASE YHDR-RELATED"/>
    <property type="match status" value="1"/>
</dbReference>
<feature type="domain" description="Aminotransferase class I/classII large" evidence="2">
    <location>
        <begin position="36"/>
        <end position="385"/>
    </location>
</feature>
<name>A0A173YPQ9_9CLOT</name>
<dbReference type="InterPro" id="IPR015422">
    <property type="entry name" value="PyrdxlP-dep_Trfase_small"/>
</dbReference>
<dbReference type="InterPro" id="IPR015421">
    <property type="entry name" value="PyrdxlP-dep_Trfase_major"/>
</dbReference>
<dbReference type="InterPro" id="IPR015424">
    <property type="entry name" value="PyrdxlP-dep_Trfase"/>
</dbReference>
<comment type="cofactor">
    <cofactor evidence="1">
        <name>pyridoxal 5'-phosphate</name>
        <dbReference type="ChEBI" id="CHEBI:597326"/>
    </cofactor>
</comment>
<dbReference type="Gene3D" id="3.40.640.10">
    <property type="entry name" value="Type I PLP-dependent aspartate aminotransferase-like (Major domain)"/>
    <property type="match status" value="1"/>
</dbReference>